<dbReference type="EMBL" id="NHTK01004374">
    <property type="protein sequence ID" value="PPQ87055.1"/>
    <property type="molecule type" value="Genomic_DNA"/>
</dbReference>
<comment type="caution">
    <text evidence="2">The sequence shown here is derived from an EMBL/GenBank/DDBJ whole genome shotgun (WGS) entry which is preliminary data.</text>
</comment>
<accession>A0A409X8H9</accession>
<evidence type="ECO:0000313" key="2">
    <source>
        <dbReference type="EMBL" id="PPQ87055.1"/>
    </source>
</evidence>
<feature type="region of interest" description="Disordered" evidence="1">
    <location>
        <begin position="225"/>
        <end position="267"/>
    </location>
</feature>
<feature type="non-terminal residue" evidence="2">
    <location>
        <position position="1"/>
    </location>
</feature>
<sequence>PSVNCHEIKESDPKAQSIIAEFAKEEKDAKSGAHGKVIKPTNYKDHPPHHRQVIKSINVAAGPGGSSSSTYKIMHEIAGLQKVGQLSEAIIVESTDGTKHAYLKMKKIEGVAFQDIGTSSVFHPFTEKGPEADKLWEKLQEETIRKLMKYAEKGAAHMDAGNKENLILQGKGTGEKEFKPAAIDWEQWVPIPQQEGEERVKLLERYQKYLNDIIPRMIRETKSYVYQGSGASSPHTAPESSTGGTPPKGATPQEGNSPRKGNSPQPE</sequence>
<keyword evidence="3" id="KW-1185">Reference proteome</keyword>
<organism evidence="2 3">
    <name type="scientific">Panaeolus cyanescens</name>
    <dbReference type="NCBI Taxonomy" id="181874"/>
    <lineage>
        <taxon>Eukaryota</taxon>
        <taxon>Fungi</taxon>
        <taxon>Dikarya</taxon>
        <taxon>Basidiomycota</taxon>
        <taxon>Agaricomycotina</taxon>
        <taxon>Agaricomycetes</taxon>
        <taxon>Agaricomycetidae</taxon>
        <taxon>Agaricales</taxon>
        <taxon>Agaricineae</taxon>
        <taxon>Galeropsidaceae</taxon>
        <taxon>Panaeolus</taxon>
    </lineage>
</organism>
<feature type="region of interest" description="Disordered" evidence="1">
    <location>
        <begin position="25"/>
        <end position="48"/>
    </location>
</feature>
<evidence type="ECO:0000256" key="1">
    <source>
        <dbReference type="SAM" id="MobiDB-lite"/>
    </source>
</evidence>
<gene>
    <name evidence="2" type="ORF">CVT24_012973</name>
</gene>
<name>A0A409X8H9_9AGAR</name>
<dbReference type="InParanoid" id="A0A409X8H9"/>
<protein>
    <submittedName>
        <fullName evidence="2">Uncharacterized protein</fullName>
    </submittedName>
</protein>
<proteinExistence type="predicted"/>
<feature type="compositionally biased region" description="Polar residues" evidence="1">
    <location>
        <begin position="225"/>
        <end position="244"/>
    </location>
</feature>
<evidence type="ECO:0000313" key="3">
    <source>
        <dbReference type="Proteomes" id="UP000284842"/>
    </source>
</evidence>
<feature type="compositionally biased region" description="Polar residues" evidence="1">
    <location>
        <begin position="253"/>
        <end position="267"/>
    </location>
</feature>
<dbReference type="Proteomes" id="UP000284842">
    <property type="component" value="Unassembled WGS sequence"/>
</dbReference>
<dbReference type="AlphaFoldDB" id="A0A409X8H9"/>
<reference evidence="2 3" key="1">
    <citation type="journal article" date="2018" name="Evol. Lett.">
        <title>Horizontal gene cluster transfer increased hallucinogenic mushroom diversity.</title>
        <authorList>
            <person name="Reynolds H.T."/>
            <person name="Vijayakumar V."/>
            <person name="Gluck-Thaler E."/>
            <person name="Korotkin H.B."/>
            <person name="Matheny P.B."/>
            <person name="Slot J.C."/>
        </authorList>
    </citation>
    <scope>NUCLEOTIDE SEQUENCE [LARGE SCALE GENOMIC DNA]</scope>
    <source>
        <strain evidence="2 3">2629</strain>
    </source>
</reference>